<dbReference type="GO" id="GO:0030674">
    <property type="term" value="F:protein-macromolecule adaptor activity"/>
    <property type="evidence" value="ECO:0007669"/>
    <property type="project" value="TreeGrafter"/>
</dbReference>
<protein>
    <submittedName>
        <fullName evidence="3">WD_REPEATS_REGION domain-containing protein</fullName>
    </submittedName>
</protein>
<dbReference type="InterPro" id="IPR015943">
    <property type="entry name" value="WD40/YVTN_repeat-like_dom_sf"/>
</dbReference>
<dbReference type="InterPro" id="IPR001680">
    <property type="entry name" value="WD40_rpt"/>
</dbReference>
<dbReference type="InterPro" id="IPR036322">
    <property type="entry name" value="WD40_repeat_dom_sf"/>
</dbReference>
<reference evidence="3" key="1">
    <citation type="submission" date="2017-02" db="UniProtKB">
        <authorList>
            <consortium name="WormBaseParasite"/>
        </authorList>
    </citation>
    <scope>IDENTIFICATION</scope>
</reference>
<organism evidence="3">
    <name type="scientific">Hymenolepis diminuta</name>
    <name type="common">Rat tapeworm</name>
    <dbReference type="NCBI Taxonomy" id="6216"/>
    <lineage>
        <taxon>Eukaryota</taxon>
        <taxon>Metazoa</taxon>
        <taxon>Spiralia</taxon>
        <taxon>Lophotrochozoa</taxon>
        <taxon>Platyhelminthes</taxon>
        <taxon>Cestoda</taxon>
        <taxon>Eucestoda</taxon>
        <taxon>Cyclophyllidea</taxon>
        <taxon>Hymenolepididae</taxon>
        <taxon>Hymenolepis</taxon>
    </lineage>
</organism>
<dbReference type="GO" id="GO:0031929">
    <property type="term" value="P:TOR signaling"/>
    <property type="evidence" value="ECO:0007669"/>
    <property type="project" value="InterPro"/>
</dbReference>
<dbReference type="SMART" id="SM00320">
    <property type="entry name" value="WD40"/>
    <property type="match status" value="4"/>
</dbReference>
<dbReference type="WBParaSite" id="HDID_0000075601-mRNA-1">
    <property type="protein sequence ID" value="HDID_0000075601-mRNA-1"/>
    <property type="gene ID" value="HDID_0000075601"/>
</dbReference>
<dbReference type="STRING" id="6216.A0A0R3S963"/>
<dbReference type="InterPro" id="IPR004083">
    <property type="entry name" value="Raptor"/>
</dbReference>
<reference evidence="1 2" key="2">
    <citation type="submission" date="2018-11" db="EMBL/GenBank/DDBJ databases">
        <authorList>
            <consortium name="Pathogen Informatics"/>
        </authorList>
    </citation>
    <scope>NUCLEOTIDE SEQUENCE [LARGE SCALE GENOMIC DNA]</scope>
</reference>
<evidence type="ECO:0000313" key="3">
    <source>
        <dbReference type="WBParaSite" id="HDID_0000075601-mRNA-1"/>
    </source>
</evidence>
<dbReference type="PANTHER" id="PTHR12848">
    <property type="entry name" value="REGULATORY-ASSOCIATED PROTEIN OF MTOR"/>
    <property type="match status" value="1"/>
</dbReference>
<dbReference type="GO" id="GO:0005737">
    <property type="term" value="C:cytoplasm"/>
    <property type="evidence" value="ECO:0007669"/>
    <property type="project" value="TreeGrafter"/>
</dbReference>
<dbReference type="PANTHER" id="PTHR12848:SF16">
    <property type="entry name" value="REGULATORY-ASSOCIATED PROTEIN OF MTOR"/>
    <property type="match status" value="1"/>
</dbReference>
<dbReference type="GO" id="GO:0030307">
    <property type="term" value="P:positive regulation of cell growth"/>
    <property type="evidence" value="ECO:0007669"/>
    <property type="project" value="TreeGrafter"/>
</dbReference>
<dbReference type="EMBL" id="UYSG01000110">
    <property type="protein sequence ID" value="VDL17869.1"/>
    <property type="molecule type" value="Genomic_DNA"/>
</dbReference>
<dbReference type="OrthoDB" id="10262360at2759"/>
<dbReference type="AlphaFoldDB" id="A0A0R3S963"/>
<evidence type="ECO:0000313" key="2">
    <source>
        <dbReference type="Proteomes" id="UP000274504"/>
    </source>
</evidence>
<dbReference type="SUPFAM" id="SSF50978">
    <property type="entry name" value="WD40 repeat-like"/>
    <property type="match status" value="1"/>
</dbReference>
<sequence length="549" mass="61261">MKEPTRTSMEPPYLSPNLNPNDLYSLAGICNDPRAKTFAEKLRNYKRHDALRVSGRQRWHAIAMREKLPPSTTTLSTQYNSPSEVEESRRNLRYIVHRASRTASPLSPTRRNCRHGTRIKETGVRYCSNYVFPHLKSGQEVEPGVEATAFDPKAGSHDLQVIHIFRPSKASLSRGYASTTKFHPYKPHMLIAEALGGLEEYAVTVYDFHRADEVKRLTLAETMTRISMDQITTLGGALGEEIKKQRSLREMYDLSQVTSLEVLNTLEERSLLLTASRDGCVRVWQNYDCKNGAIPQLLSSWVALETQVPLSSQQRTAGVGLVTSWSDCSMRHRLHVSGDVRVVRVFDTDYEKAVEDFRTNSTCPVTRLARASVTEGDNIFAAGFADGRVKVFDARLDSHNAVVFEASCGGTGRVLDVAFAPFQADRRLYVVTSSGVVGAWQLEAPASNHSSSSWLPIASQLPANYRPFCGLIRDAHLHVELPCTRSHTVTYLSGRGFNVSRLEDGQLIASYQPETKARPTTVAVHPYDPMIALGMSDMSIHLLKFKTSN</sequence>
<dbReference type="Gene3D" id="2.130.10.10">
    <property type="entry name" value="YVTN repeat-like/Quinoprotein amine dehydrogenase"/>
    <property type="match status" value="1"/>
</dbReference>
<name>A0A0R3S963_HYMDI</name>
<proteinExistence type="predicted"/>
<accession>A0A0R3S963</accession>
<dbReference type="Proteomes" id="UP000274504">
    <property type="component" value="Unassembled WGS sequence"/>
</dbReference>
<dbReference type="Pfam" id="PF00400">
    <property type="entry name" value="WD40"/>
    <property type="match status" value="1"/>
</dbReference>
<dbReference type="GO" id="GO:0009267">
    <property type="term" value="P:cellular response to starvation"/>
    <property type="evidence" value="ECO:0007669"/>
    <property type="project" value="TreeGrafter"/>
</dbReference>
<dbReference type="GO" id="GO:0071230">
    <property type="term" value="P:cellular response to amino acid stimulus"/>
    <property type="evidence" value="ECO:0007669"/>
    <property type="project" value="TreeGrafter"/>
</dbReference>
<evidence type="ECO:0000313" key="1">
    <source>
        <dbReference type="EMBL" id="VDL17869.1"/>
    </source>
</evidence>
<gene>
    <name evidence="1" type="ORF">HDID_LOCUS757</name>
</gene>
<dbReference type="GO" id="GO:0031931">
    <property type="term" value="C:TORC1 complex"/>
    <property type="evidence" value="ECO:0007669"/>
    <property type="project" value="InterPro"/>
</dbReference>
<dbReference type="GO" id="GO:0010506">
    <property type="term" value="P:regulation of autophagy"/>
    <property type="evidence" value="ECO:0007669"/>
    <property type="project" value="TreeGrafter"/>
</dbReference>